<reference evidence="2 3" key="1">
    <citation type="submission" date="2024-02" db="EMBL/GenBank/DDBJ databases">
        <title>Lysobacter Genome Sequencing and Mining.</title>
        <authorList>
            <person name="Bierman J."/>
            <person name="Walker M.C."/>
        </authorList>
    </citation>
    <scope>NUCLEOTIDE SEQUENCE [LARGE SCALE GENOMIC DNA]</scope>
    <source>
        <strain evidence="2 3">PB6250</strain>
    </source>
</reference>
<gene>
    <name evidence="2" type="ORF">V2J18_06965</name>
</gene>
<dbReference type="InterPro" id="IPR016181">
    <property type="entry name" value="Acyl_CoA_acyltransferase"/>
</dbReference>
<dbReference type="InterPro" id="IPR052777">
    <property type="entry name" value="Acetyltransferase_Enz"/>
</dbReference>
<dbReference type="PANTHER" id="PTHR43305:SF1">
    <property type="entry name" value="FAMILY N-ACETYLTRANSFERASE, PUTATIVE (AFU_ORTHOLOGUE AFUA_2G01380)-RELATED"/>
    <property type="match status" value="1"/>
</dbReference>
<evidence type="ECO:0000313" key="2">
    <source>
        <dbReference type="EMBL" id="MEI2454417.1"/>
    </source>
</evidence>
<accession>A0ABU8D2T5</accession>
<dbReference type="Pfam" id="PF00583">
    <property type="entry name" value="Acetyltransf_1"/>
    <property type="match status" value="1"/>
</dbReference>
<dbReference type="Proteomes" id="UP001387215">
    <property type="component" value="Unassembled WGS sequence"/>
</dbReference>
<dbReference type="InterPro" id="IPR000182">
    <property type="entry name" value="GNAT_dom"/>
</dbReference>
<protein>
    <submittedName>
        <fullName evidence="2">GNAT family N-acetyltransferase</fullName>
    </submittedName>
</protein>
<proteinExistence type="predicted"/>
<dbReference type="PROSITE" id="PS51186">
    <property type="entry name" value="GNAT"/>
    <property type="match status" value="1"/>
</dbReference>
<evidence type="ECO:0000259" key="1">
    <source>
        <dbReference type="PROSITE" id="PS51186"/>
    </source>
</evidence>
<dbReference type="PANTHER" id="PTHR43305">
    <property type="entry name" value="FAMILY N-ACETYLTRANSFERASE, PUTATIVE (AFU_ORTHOLOGUE AFUA_2G01380)-RELATED"/>
    <property type="match status" value="1"/>
</dbReference>
<comment type="caution">
    <text evidence="2">The sequence shown here is derived from an EMBL/GenBank/DDBJ whole genome shotgun (WGS) entry which is preliminary data.</text>
</comment>
<keyword evidence="3" id="KW-1185">Reference proteome</keyword>
<sequence length="171" mass="18857">MSIDIRPARWPQDLACVRELLREYAQSLDVDLAFQDFENELASLPGKYAPPRGELLIAWRGSQALGCIALRPLAAGDAEMKRLYVRPQARGEHLGRRLAERACVQARAAGYARLCLDTLPSMAPAQRLYRSLGFAPIAPYVFNPVPGTQFLVLDLQERGPAPAVEAGAERD</sequence>
<dbReference type="SUPFAM" id="SSF55729">
    <property type="entry name" value="Acyl-CoA N-acyltransferases (Nat)"/>
    <property type="match status" value="1"/>
</dbReference>
<organism evidence="2 3">
    <name type="scientific">Lysobacter firmicutimachus</name>
    <dbReference type="NCBI Taxonomy" id="1792846"/>
    <lineage>
        <taxon>Bacteria</taxon>
        <taxon>Pseudomonadati</taxon>
        <taxon>Pseudomonadota</taxon>
        <taxon>Gammaproteobacteria</taxon>
        <taxon>Lysobacterales</taxon>
        <taxon>Lysobacteraceae</taxon>
        <taxon>Lysobacter</taxon>
    </lineage>
</organism>
<dbReference type="RefSeq" id="WP_064748576.1">
    <property type="nucleotide sequence ID" value="NZ_JBANDL010000002.1"/>
</dbReference>
<dbReference type="Gene3D" id="3.40.630.30">
    <property type="match status" value="1"/>
</dbReference>
<name>A0ABU8D2T5_9GAMM</name>
<evidence type="ECO:0000313" key="3">
    <source>
        <dbReference type="Proteomes" id="UP001387215"/>
    </source>
</evidence>
<dbReference type="CDD" id="cd04301">
    <property type="entry name" value="NAT_SF"/>
    <property type="match status" value="1"/>
</dbReference>
<feature type="domain" description="N-acetyltransferase" evidence="1">
    <location>
        <begin position="3"/>
        <end position="156"/>
    </location>
</feature>
<dbReference type="EMBL" id="JBANDL010000002">
    <property type="protein sequence ID" value="MEI2454417.1"/>
    <property type="molecule type" value="Genomic_DNA"/>
</dbReference>